<feature type="transmembrane region" description="Helical" evidence="1">
    <location>
        <begin position="66"/>
        <end position="86"/>
    </location>
</feature>
<proteinExistence type="predicted"/>
<feature type="transmembrane region" description="Helical" evidence="1">
    <location>
        <begin position="182"/>
        <end position="203"/>
    </location>
</feature>
<keyword evidence="1" id="KW-0812">Transmembrane</keyword>
<organism evidence="2 3">
    <name type="scientific">Pseudocohnilembus persalinus</name>
    <name type="common">Ciliate</name>
    <dbReference type="NCBI Taxonomy" id="266149"/>
    <lineage>
        <taxon>Eukaryota</taxon>
        <taxon>Sar</taxon>
        <taxon>Alveolata</taxon>
        <taxon>Ciliophora</taxon>
        <taxon>Intramacronucleata</taxon>
        <taxon>Oligohymenophorea</taxon>
        <taxon>Scuticociliatia</taxon>
        <taxon>Philasterida</taxon>
        <taxon>Pseudocohnilembidae</taxon>
        <taxon>Pseudocohnilembus</taxon>
    </lineage>
</organism>
<reference evidence="2 3" key="1">
    <citation type="journal article" date="2015" name="Sci. Rep.">
        <title>Genome of the facultative scuticociliatosis pathogen Pseudocohnilembus persalinus provides insight into its virulence through horizontal gene transfer.</title>
        <authorList>
            <person name="Xiong J."/>
            <person name="Wang G."/>
            <person name="Cheng J."/>
            <person name="Tian M."/>
            <person name="Pan X."/>
            <person name="Warren A."/>
            <person name="Jiang C."/>
            <person name="Yuan D."/>
            <person name="Miao W."/>
        </authorList>
    </citation>
    <scope>NUCLEOTIDE SEQUENCE [LARGE SCALE GENOMIC DNA]</scope>
    <source>
        <strain evidence="2">36N120E</strain>
    </source>
</reference>
<dbReference type="InParanoid" id="A0A0V0R4Y5"/>
<feature type="transmembrane region" description="Helical" evidence="1">
    <location>
        <begin position="6"/>
        <end position="22"/>
    </location>
</feature>
<sequence>MQGSFFIFYAIFMMIYLLLDFHNQVEHKTIPYFIIFGISIPLLQFMGQVCLNFEVRPRQINKKQQYIITFIFNCALMALEIFVFMLDQKIFGNNQYEGDGNSLGLLIIGIFYWFLFIGYLISLSILTCINLGSQSLLMKKYDYSNLDLIAQFISGITIWNLFFIIFIIIGSNFNDYGIFEQLCYVFSIFDLVAIVVGLIIQLLHNGFFNVYFSHRQENFWHQQLRK</sequence>
<keyword evidence="3" id="KW-1185">Reference proteome</keyword>
<keyword evidence="1" id="KW-1133">Transmembrane helix</keyword>
<keyword evidence="1" id="KW-0472">Membrane</keyword>
<evidence type="ECO:0000313" key="3">
    <source>
        <dbReference type="Proteomes" id="UP000054937"/>
    </source>
</evidence>
<feature type="transmembrane region" description="Helical" evidence="1">
    <location>
        <begin position="29"/>
        <end position="46"/>
    </location>
</feature>
<feature type="transmembrane region" description="Helical" evidence="1">
    <location>
        <begin position="149"/>
        <end position="170"/>
    </location>
</feature>
<gene>
    <name evidence="2" type="ORF">PPERSA_00729</name>
</gene>
<evidence type="ECO:0008006" key="4">
    <source>
        <dbReference type="Google" id="ProtNLM"/>
    </source>
</evidence>
<evidence type="ECO:0000313" key="2">
    <source>
        <dbReference type="EMBL" id="KRX09450.1"/>
    </source>
</evidence>
<dbReference type="EMBL" id="LDAU01000049">
    <property type="protein sequence ID" value="KRX09450.1"/>
    <property type="molecule type" value="Genomic_DNA"/>
</dbReference>
<accession>A0A0V0R4Y5</accession>
<name>A0A0V0R4Y5_PSEPJ</name>
<dbReference type="Proteomes" id="UP000054937">
    <property type="component" value="Unassembled WGS sequence"/>
</dbReference>
<comment type="caution">
    <text evidence="2">The sequence shown here is derived from an EMBL/GenBank/DDBJ whole genome shotgun (WGS) entry which is preliminary data.</text>
</comment>
<feature type="transmembrane region" description="Helical" evidence="1">
    <location>
        <begin position="106"/>
        <end position="129"/>
    </location>
</feature>
<dbReference type="AlphaFoldDB" id="A0A0V0R4Y5"/>
<protein>
    <recommendedName>
        <fullName evidence="4">Transmembrane protein</fullName>
    </recommendedName>
</protein>
<evidence type="ECO:0000256" key="1">
    <source>
        <dbReference type="SAM" id="Phobius"/>
    </source>
</evidence>